<dbReference type="SUPFAM" id="SSF50331">
    <property type="entry name" value="MOP-like"/>
    <property type="match status" value="1"/>
</dbReference>
<dbReference type="AlphaFoldDB" id="T1AAW3"/>
<evidence type="ECO:0000256" key="7">
    <source>
        <dbReference type="ARBA" id="ARBA00023065"/>
    </source>
</evidence>
<dbReference type="Pfam" id="PF00005">
    <property type="entry name" value="ABC_tran"/>
    <property type="match status" value="1"/>
</dbReference>
<keyword evidence="6" id="KW-0408">Iron</keyword>
<dbReference type="Gene3D" id="3.40.50.300">
    <property type="entry name" value="P-loop containing nucleotide triphosphate hydrolases"/>
    <property type="match status" value="1"/>
</dbReference>
<protein>
    <submittedName>
        <fullName evidence="10">Spermidine/putrescine ABC transporter ATP-binding protein</fullName>
    </submittedName>
</protein>
<dbReference type="InterPro" id="IPR008995">
    <property type="entry name" value="Mo/tungstate-bd_C_term_dom"/>
</dbReference>
<feature type="domain" description="ABC transporter" evidence="9">
    <location>
        <begin position="13"/>
        <end position="243"/>
    </location>
</feature>
<reference evidence="10" key="2">
    <citation type="journal article" date="2014" name="ISME J.">
        <title>Microbial stratification in low pH oxic and suboxic macroscopic growths along an acid mine drainage.</title>
        <authorList>
            <person name="Mendez-Garcia C."/>
            <person name="Mesa V."/>
            <person name="Sprenger R.R."/>
            <person name="Richter M."/>
            <person name="Diez M.S."/>
            <person name="Solano J."/>
            <person name="Bargiela R."/>
            <person name="Golyshina O.V."/>
            <person name="Manteca A."/>
            <person name="Ramos J.L."/>
            <person name="Gallego J.R."/>
            <person name="Llorente I."/>
            <person name="Martins Dos Santos V.A."/>
            <person name="Jensen O.N."/>
            <person name="Pelaez A.I."/>
            <person name="Sanchez J."/>
            <person name="Ferrer M."/>
        </authorList>
    </citation>
    <scope>NUCLEOTIDE SEQUENCE</scope>
</reference>
<dbReference type="GO" id="GO:0043190">
    <property type="term" value="C:ATP-binding cassette (ABC) transporter complex"/>
    <property type="evidence" value="ECO:0007669"/>
    <property type="project" value="InterPro"/>
</dbReference>
<evidence type="ECO:0000313" key="10">
    <source>
        <dbReference type="EMBL" id="EQD54157.1"/>
    </source>
</evidence>
<organism evidence="10">
    <name type="scientific">mine drainage metagenome</name>
    <dbReference type="NCBI Taxonomy" id="410659"/>
    <lineage>
        <taxon>unclassified sequences</taxon>
        <taxon>metagenomes</taxon>
        <taxon>ecological metagenomes</taxon>
    </lineage>
</organism>
<evidence type="ECO:0000256" key="3">
    <source>
        <dbReference type="ARBA" id="ARBA00022496"/>
    </source>
</evidence>
<keyword evidence="8" id="KW-0472">Membrane</keyword>
<keyword evidence="1" id="KW-0813">Transport</keyword>
<dbReference type="PANTHER" id="PTHR42781:SF4">
    <property type="entry name" value="SPERMIDINE_PUTRESCINE IMPORT ATP-BINDING PROTEIN POTA"/>
    <property type="match status" value="1"/>
</dbReference>
<dbReference type="GO" id="GO:0015408">
    <property type="term" value="F:ABC-type ferric iron transporter activity"/>
    <property type="evidence" value="ECO:0007669"/>
    <property type="project" value="InterPro"/>
</dbReference>
<evidence type="ECO:0000256" key="5">
    <source>
        <dbReference type="ARBA" id="ARBA00022840"/>
    </source>
</evidence>
<gene>
    <name evidence="10" type="ORF">B1B_09812</name>
</gene>
<dbReference type="Pfam" id="PF08402">
    <property type="entry name" value="TOBE_2"/>
    <property type="match status" value="1"/>
</dbReference>
<dbReference type="GO" id="GO:0016887">
    <property type="term" value="F:ATP hydrolysis activity"/>
    <property type="evidence" value="ECO:0007669"/>
    <property type="project" value="InterPro"/>
</dbReference>
<accession>T1AAW3</accession>
<dbReference type="PROSITE" id="PS50893">
    <property type="entry name" value="ABC_TRANSPORTER_2"/>
    <property type="match status" value="1"/>
</dbReference>
<evidence type="ECO:0000256" key="4">
    <source>
        <dbReference type="ARBA" id="ARBA00022741"/>
    </source>
</evidence>
<dbReference type="PANTHER" id="PTHR42781">
    <property type="entry name" value="SPERMIDINE/PUTRESCINE IMPORT ATP-BINDING PROTEIN POTA"/>
    <property type="match status" value="1"/>
</dbReference>
<evidence type="ECO:0000256" key="1">
    <source>
        <dbReference type="ARBA" id="ARBA00022448"/>
    </source>
</evidence>
<keyword evidence="7" id="KW-0406">Ion transport</keyword>
<evidence type="ECO:0000256" key="6">
    <source>
        <dbReference type="ARBA" id="ARBA00023004"/>
    </source>
</evidence>
<comment type="caution">
    <text evidence="10">The sequence shown here is derived from an EMBL/GenBank/DDBJ whole genome shotgun (WGS) entry which is preliminary data.</text>
</comment>
<dbReference type="InterPro" id="IPR015853">
    <property type="entry name" value="ABC_transpr_FbpC"/>
</dbReference>
<dbReference type="PROSITE" id="PS00211">
    <property type="entry name" value="ABC_TRANSPORTER_1"/>
    <property type="match status" value="1"/>
</dbReference>
<dbReference type="SUPFAM" id="SSF52540">
    <property type="entry name" value="P-loop containing nucleoside triphosphate hydrolases"/>
    <property type="match status" value="1"/>
</dbReference>
<proteinExistence type="predicted"/>
<dbReference type="GO" id="GO:0005524">
    <property type="term" value="F:ATP binding"/>
    <property type="evidence" value="ECO:0007669"/>
    <property type="project" value="UniProtKB-KW"/>
</dbReference>
<dbReference type="InterPro" id="IPR003439">
    <property type="entry name" value="ABC_transporter-like_ATP-bd"/>
</dbReference>
<keyword evidence="2" id="KW-1003">Cell membrane</keyword>
<dbReference type="InterPro" id="IPR003593">
    <property type="entry name" value="AAA+_ATPase"/>
</dbReference>
<dbReference type="InterPro" id="IPR050093">
    <property type="entry name" value="ABC_SmlMolc_Importer"/>
</dbReference>
<dbReference type="InterPro" id="IPR027417">
    <property type="entry name" value="P-loop_NTPase"/>
</dbReference>
<dbReference type="InterPro" id="IPR017871">
    <property type="entry name" value="ABC_transporter-like_CS"/>
</dbReference>
<name>T1AAW3_9ZZZZ</name>
<keyword evidence="3" id="KW-0410">Iron transport</keyword>
<sequence length="327" mass="35380">MGAIVPSSEPPVLEVEDLSVSLGRIPVLDSVSFEVAPGELLSLMGPNGSGKTTLLRAIVGLERPARGTVRLHGKDLRDVPVHRRGIGLLLQEAALFPRRTVYENVAYGPLVQGRSLPEADTEARRALELVRMQGFEERDPATLSGGERQRVALARTIAAHPRVVLLDEPFAAIDAGVRAGLRGEFRHVLAERGIAAVHVTHDREEGLFLGDRVAILLEGRLRAIGAPTTVYDEPPDVGTARFLGYNLLPEGPGWVAFRPRDARLEPIGSAGQTVDVLAVGFTGRGSLVVARCASGERLEVELDRHAAPPRPGERLALSWERSLRFSR</sequence>
<evidence type="ECO:0000256" key="2">
    <source>
        <dbReference type="ARBA" id="ARBA00022475"/>
    </source>
</evidence>
<keyword evidence="5 10" id="KW-0067">ATP-binding</keyword>
<dbReference type="InterPro" id="IPR013611">
    <property type="entry name" value="Transp-assoc_OB_typ2"/>
</dbReference>
<evidence type="ECO:0000259" key="9">
    <source>
        <dbReference type="PROSITE" id="PS50893"/>
    </source>
</evidence>
<dbReference type="EMBL" id="AUZY01006492">
    <property type="protein sequence ID" value="EQD54157.1"/>
    <property type="molecule type" value="Genomic_DNA"/>
</dbReference>
<keyword evidence="4" id="KW-0547">Nucleotide-binding</keyword>
<evidence type="ECO:0000256" key="8">
    <source>
        <dbReference type="ARBA" id="ARBA00023136"/>
    </source>
</evidence>
<dbReference type="CDD" id="cd03259">
    <property type="entry name" value="ABC_Carb_Solutes_like"/>
    <property type="match status" value="1"/>
</dbReference>
<dbReference type="SMART" id="SM00382">
    <property type="entry name" value="AAA"/>
    <property type="match status" value="1"/>
</dbReference>
<reference evidence="10" key="1">
    <citation type="submission" date="2013-08" db="EMBL/GenBank/DDBJ databases">
        <authorList>
            <person name="Mendez C."/>
            <person name="Richter M."/>
            <person name="Ferrer M."/>
            <person name="Sanchez J."/>
        </authorList>
    </citation>
    <scope>NUCLEOTIDE SEQUENCE</scope>
</reference>